<dbReference type="Proteomes" id="UP001279642">
    <property type="component" value="Unassembled WGS sequence"/>
</dbReference>
<accession>A0ABU5E9Y2</accession>
<proteinExistence type="predicted"/>
<gene>
    <name evidence="1" type="ORF">SMD27_09800</name>
</gene>
<comment type="caution">
    <text evidence="1">The sequence shown here is derived from an EMBL/GenBank/DDBJ whole genome shotgun (WGS) entry which is preliminary data.</text>
</comment>
<protein>
    <recommendedName>
        <fullName evidence="3">Phosphatidate cytidylyltransferase</fullName>
    </recommendedName>
</protein>
<dbReference type="EMBL" id="JAXCLW010000002">
    <property type="protein sequence ID" value="MDY0883138.1"/>
    <property type="molecule type" value="Genomic_DNA"/>
</dbReference>
<sequence length="307" mass="34495">MSAQPDPKQALTGLIAAELAQPVAQAARDMAEAVRRRHGSAIAVLFYGSCLRQPETQLADSLLDFYLLVDDYKAAYNSAWLALANRLLPPNVFYLEIPFGTGKLRTKYAVISLAQFRRGTSSAAANVSLWARFSQPARLIWHRDQTTAAAVADACAEAVLTMLGAIRPQLPETENPERLWVAAFQATYRAELRPEGSDRAHHIYESDRTRYDRITAAALQVLRRRNGEGKGKEAGYSWESRRRIGKLLNIARLLKAAFTFDGGLDYILWKVKRHSGVSIPVTHWQRRHPVLAAPLLAWRLYRRGAFR</sequence>
<reference evidence="1 2" key="1">
    <citation type="journal article" date="2016" name="Antonie Van Leeuwenhoek">
        <title>Dongia soli sp. nov., isolated from soil from Dokdo, Korea.</title>
        <authorList>
            <person name="Kim D.U."/>
            <person name="Lee H."/>
            <person name="Kim H."/>
            <person name="Kim S.G."/>
            <person name="Ka J.O."/>
        </authorList>
    </citation>
    <scope>NUCLEOTIDE SEQUENCE [LARGE SCALE GENOMIC DNA]</scope>
    <source>
        <strain evidence="1 2">D78</strain>
    </source>
</reference>
<dbReference type="RefSeq" id="WP_320508183.1">
    <property type="nucleotide sequence ID" value="NZ_JAXCLW010000002.1"/>
</dbReference>
<keyword evidence="2" id="KW-1185">Reference proteome</keyword>
<evidence type="ECO:0000313" key="1">
    <source>
        <dbReference type="EMBL" id="MDY0883138.1"/>
    </source>
</evidence>
<organism evidence="1 2">
    <name type="scientific">Dongia soli</name>
    <dbReference type="NCBI Taxonomy" id="600628"/>
    <lineage>
        <taxon>Bacteria</taxon>
        <taxon>Pseudomonadati</taxon>
        <taxon>Pseudomonadota</taxon>
        <taxon>Alphaproteobacteria</taxon>
        <taxon>Rhodospirillales</taxon>
        <taxon>Dongiaceae</taxon>
        <taxon>Dongia</taxon>
    </lineage>
</organism>
<name>A0ABU5E9Y2_9PROT</name>
<evidence type="ECO:0008006" key="3">
    <source>
        <dbReference type="Google" id="ProtNLM"/>
    </source>
</evidence>
<evidence type="ECO:0000313" key="2">
    <source>
        <dbReference type="Proteomes" id="UP001279642"/>
    </source>
</evidence>